<dbReference type="InterPro" id="IPR005118">
    <property type="entry name" value="TRCF_C"/>
</dbReference>
<dbReference type="EC" id="3.6.4.-" evidence="13"/>
<comment type="caution">
    <text evidence="16">The sequence shown here is derived from an EMBL/GenBank/DDBJ whole genome shotgun (WGS) entry which is preliminary data.</text>
</comment>
<evidence type="ECO:0000256" key="8">
    <source>
        <dbReference type="ARBA" id="ARBA00023125"/>
    </source>
</evidence>
<dbReference type="PANTHER" id="PTHR47964">
    <property type="entry name" value="ATP-DEPENDENT DNA HELICASE HOMOLOG RECG, CHLOROPLASTIC"/>
    <property type="match status" value="1"/>
</dbReference>
<keyword evidence="2 13" id="KW-0963">Cytoplasm</keyword>
<dbReference type="InterPro" id="IPR004576">
    <property type="entry name" value="Mfd"/>
</dbReference>
<dbReference type="GO" id="GO:0003684">
    <property type="term" value="F:damaged DNA binding"/>
    <property type="evidence" value="ECO:0007669"/>
    <property type="project" value="InterPro"/>
</dbReference>
<dbReference type="AlphaFoldDB" id="A0A926F7L9"/>
<dbReference type="InterPro" id="IPR001650">
    <property type="entry name" value="Helicase_C-like"/>
</dbReference>
<evidence type="ECO:0000256" key="6">
    <source>
        <dbReference type="ARBA" id="ARBA00022806"/>
    </source>
</evidence>
<organism evidence="16 17">
    <name type="scientific">Qingrenia yutianensis</name>
    <dbReference type="NCBI Taxonomy" id="2763676"/>
    <lineage>
        <taxon>Bacteria</taxon>
        <taxon>Bacillati</taxon>
        <taxon>Bacillota</taxon>
        <taxon>Clostridia</taxon>
        <taxon>Eubacteriales</taxon>
        <taxon>Oscillospiraceae</taxon>
        <taxon>Qingrenia</taxon>
    </lineage>
</organism>
<dbReference type="GO" id="GO:0000716">
    <property type="term" value="P:transcription-coupled nucleotide-excision repair, DNA damage recognition"/>
    <property type="evidence" value="ECO:0007669"/>
    <property type="project" value="UniProtKB-UniRule"/>
</dbReference>
<dbReference type="InterPro" id="IPR011545">
    <property type="entry name" value="DEAD/DEAH_box_helicase_dom"/>
</dbReference>
<evidence type="ECO:0000256" key="13">
    <source>
        <dbReference type="HAMAP-Rule" id="MF_00969"/>
    </source>
</evidence>
<feature type="domain" description="Helicase ATP-binding" evidence="14">
    <location>
        <begin position="620"/>
        <end position="781"/>
    </location>
</feature>
<evidence type="ECO:0000256" key="11">
    <source>
        <dbReference type="ARBA" id="ARBA00061399"/>
    </source>
</evidence>
<protein>
    <recommendedName>
        <fullName evidence="12 13">Transcription-repair-coupling factor</fullName>
        <shortName evidence="13">TRCF</shortName>
        <ecNumber evidence="13">3.6.4.-</ecNumber>
    </recommendedName>
</protein>
<keyword evidence="8 13" id="KW-0238">DNA-binding</keyword>
<dbReference type="SMART" id="SM00490">
    <property type="entry name" value="HELICc"/>
    <property type="match status" value="1"/>
</dbReference>
<dbReference type="Proteomes" id="UP000647416">
    <property type="component" value="Unassembled WGS sequence"/>
</dbReference>
<dbReference type="GO" id="GO:0016787">
    <property type="term" value="F:hydrolase activity"/>
    <property type="evidence" value="ECO:0007669"/>
    <property type="project" value="UniProtKB-KW"/>
</dbReference>
<sequence length="1145" mass="129641">MKALAKLNKLYPELCAAENALKSGKTPISVSGATGSEKNQLIYSFAENTGKKALVIASDELSAKEIYADISSMSGENVLFFRAKEYVFYDVDVSTREIEAERINVIKNIKNAKYIVTSAAAIMQYTVKKEIFDFYSKTYSAGDIIDVSALVKTLAETGYKRVSQVESHGQFSIRGSIIDIFLPGDIYGTRIELFDDEIDTMRSFDPLTQMSLESIDKFEIYPARELIFDEETKKNVLKKIKAQKNENLLSDAQKLENEGYFPSLDKYIPYFYDKLPTLFDYIGADFIIFADEPARVLDRARTCEKEQHEIISSMLEKGLFPKIRGEYTLDADSVILNSTNHAFVLLNAVSHFQLDIPTKELVNVAAKTLPSYSGKSEFLVDDLKYWKSRNYRIMLFLSSEDKAKTVKNSLFEYGIEAVLCDSSDNLPEEGEIFICVGALEKSFEYPSVRCVFLSDNSSYTVQKKRKVKAKNKRNAIKSFDELKNGDYVVHNTHGIGQFVGIKELDVEGIVRDYIKIKYRSGDYLYVPTNQLDLLHKYVGAEAKNVKLNKLGGTDWQKTTARVKESVAELADDLIKLYAERSKIKGHVFAPDSAWQKEFEDNFPYEETADQLRCIAEVKKDMEDGKCMDRLLCGDVGYGKTEVALRAAFKCVEESFQAAYLVPTTLLAQQHYNTFKSRMENYPIRVEMLSRFRTKKQQAEIIKKLKSGEVDVVIGTHRLLQKDVGFKNLGLLIIDEEQRFGVGHKETIKKLKSNVNVLTLSATPIPRTLNMALIGIRDLSVITEPPQNRYPVQTFVLERSDAVIQNAIEREMARGGQVYYLFNRVENIDLKTSEIQKMFPGKRVVSAHGKMSETQLEEIMIDFLNGDIDILVCTTIIETGLDVANVNTIIIENADKMGLSQLYQLKGRVGRSNRLAYAYLTYEKNKVLDQTAQKRLQAIKEFTEFGSGFKIAMRDLEIRGAGNLLGKQQHGNMNLVGYDMYCSLLESAVAELKGEKAQIAFDVNIDLKLSAYIPKTYIEDENLRMDIYKKIASISDEEDMSLITDELIDRFGTFDKNVENLIDIAYIKSLCQTLRISDVTQKDGFINFTIEDNVNPKVIVDILADKSLKLMFSSGEKSYLSSKCSEDILSNIKIILQKLAKLTSCV</sequence>
<evidence type="ECO:0000256" key="2">
    <source>
        <dbReference type="ARBA" id="ARBA00022490"/>
    </source>
</evidence>
<dbReference type="GO" id="GO:0006355">
    <property type="term" value="P:regulation of DNA-templated transcription"/>
    <property type="evidence" value="ECO:0007669"/>
    <property type="project" value="UniProtKB-UniRule"/>
</dbReference>
<comment type="function">
    <text evidence="13">Couples transcription and DNA repair by recognizing RNA polymerase (RNAP) stalled at DNA lesions. Mediates ATP-dependent release of RNAP and its truncated transcript from the DNA, and recruitment of nucleotide excision repair machinery to the damaged site.</text>
</comment>
<dbReference type="Pfam" id="PF03461">
    <property type="entry name" value="TRCF"/>
    <property type="match status" value="1"/>
</dbReference>
<proteinExistence type="inferred from homology"/>
<dbReference type="InterPro" id="IPR027417">
    <property type="entry name" value="P-loop_NTPase"/>
</dbReference>
<dbReference type="InterPro" id="IPR036101">
    <property type="entry name" value="CarD-like/TRCF_RID_sf"/>
</dbReference>
<dbReference type="PROSITE" id="PS51192">
    <property type="entry name" value="HELICASE_ATP_BIND_1"/>
    <property type="match status" value="1"/>
</dbReference>
<dbReference type="HAMAP" id="MF_00969">
    <property type="entry name" value="TRCF"/>
    <property type="match status" value="1"/>
</dbReference>
<dbReference type="SUPFAM" id="SSF143517">
    <property type="entry name" value="TRCF domain-like"/>
    <property type="match status" value="1"/>
</dbReference>
<evidence type="ECO:0000313" key="16">
    <source>
        <dbReference type="EMBL" id="MBC8595733.1"/>
    </source>
</evidence>
<dbReference type="SUPFAM" id="SSF141259">
    <property type="entry name" value="CarD-like"/>
    <property type="match status" value="1"/>
</dbReference>
<dbReference type="Gene3D" id="2.40.10.170">
    <property type="match status" value="1"/>
</dbReference>
<keyword evidence="4 13" id="KW-0227">DNA damage</keyword>
<dbReference type="EMBL" id="JACRTE010000002">
    <property type="protein sequence ID" value="MBC8595733.1"/>
    <property type="molecule type" value="Genomic_DNA"/>
</dbReference>
<dbReference type="RefSeq" id="WP_262431371.1">
    <property type="nucleotide sequence ID" value="NZ_JACRTE010000002.1"/>
</dbReference>
<dbReference type="PANTHER" id="PTHR47964:SF1">
    <property type="entry name" value="ATP-DEPENDENT DNA HELICASE HOMOLOG RECG, CHLOROPLASTIC"/>
    <property type="match status" value="1"/>
</dbReference>
<dbReference type="FunFam" id="3.40.50.300:FF:000546">
    <property type="entry name" value="Transcription-repair-coupling factor"/>
    <property type="match status" value="1"/>
</dbReference>
<evidence type="ECO:0000313" key="17">
    <source>
        <dbReference type="Proteomes" id="UP000647416"/>
    </source>
</evidence>
<dbReference type="PROSITE" id="PS51194">
    <property type="entry name" value="HELICASE_CTER"/>
    <property type="match status" value="1"/>
</dbReference>
<dbReference type="Pfam" id="PF02559">
    <property type="entry name" value="CarD_TRCF_RID"/>
    <property type="match status" value="1"/>
</dbReference>
<keyword evidence="6" id="KW-0347">Helicase</keyword>
<accession>A0A926F7L9</accession>
<dbReference type="InterPro" id="IPR003711">
    <property type="entry name" value="CarD-like/TRCF_RID"/>
</dbReference>
<dbReference type="GO" id="GO:0005737">
    <property type="term" value="C:cytoplasm"/>
    <property type="evidence" value="ECO:0007669"/>
    <property type="project" value="UniProtKB-SubCell"/>
</dbReference>
<dbReference type="SUPFAM" id="SSF52540">
    <property type="entry name" value="P-loop containing nucleoside triphosphate hydrolases"/>
    <property type="match status" value="4"/>
</dbReference>
<dbReference type="GO" id="GO:0005524">
    <property type="term" value="F:ATP binding"/>
    <property type="evidence" value="ECO:0007669"/>
    <property type="project" value="UniProtKB-UniRule"/>
</dbReference>
<name>A0A926F7L9_9FIRM</name>
<dbReference type="SMART" id="SM00982">
    <property type="entry name" value="TRCF"/>
    <property type="match status" value="1"/>
</dbReference>
<dbReference type="CDD" id="cd17991">
    <property type="entry name" value="DEXHc_TRCF"/>
    <property type="match status" value="1"/>
</dbReference>
<evidence type="ECO:0000256" key="12">
    <source>
        <dbReference type="ARBA" id="ARBA00070128"/>
    </source>
</evidence>
<dbReference type="NCBIfam" id="TIGR00580">
    <property type="entry name" value="mfd"/>
    <property type="match status" value="1"/>
</dbReference>
<dbReference type="GO" id="GO:0003678">
    <property type="term" value="F:DNA helicase activity"/>
    <property type="evidence" value="ECO:0007669"/>
    <property type="project" value="TreeGrafter"/>
</dbReference>
<comment type="subcellular location">
    <subcellularLocation>
        <location evidence="1 13">Cytoplasm</location>
    </subcellularLocation>
</comment>
<keyword evidence="7 13" id="KW-0067">ATP-binding</keyword>
<dbReference type="InterPro" id="IPR041471">
    <property type="entry name" value="UvrB_inter"/>
</dbReference>
<dbReference type="SMART" id="SM00487">
    <property type="entry name" value="DEXDc"/>
    <property type="match status" value="1"/>
</dbReference>
<keyword evidence="5 13" id="KW-0378">Hydrolase</keyword>
<comment type="similarity">
    <text evidence="11 13">In the C-terminal section; belongs to the helicase family. RecG subfamily.</text>
</comment>
<dbReference type="InterPro" id="IPR047112">
    <property type="entry name" value="RecG/Mfd"/>
</dbReference>
<dbReference type="InterPro" id="IPR014001">
    <property type="entry name" value="Helicase_ATP-bd"/>
</dbReference>
<evidence type="ECO:0000259" key="15">
    <source>
        <dbReference type="PROSITE" id="PS51194"/>
    </source>
</evidence>
<comment type="similarity">
    <text evidence="10 13">In the N-terminal section; belongs to the UvrB family.</text>
</comment>
<dbReference type="Gene3D" id="3.40.50.11180">
    <property type="match status" value="1"/>
</dbReference>
<evidence type="ECO:0000256" key="5">
    <source>
        <dbReference type="ARBA" id="ARBA00022801"/>
    </source>
</evidence>
<dbReference type="Gene3D" id="3.40.50.300">
    <property type="entry name" value="P-loop containing nucleotide triphosphate hydrolases"/>
    <property type="match status" value="2"/>
</dbReference>
<evidence type="ECO:0000256" key="9">
    <source>
        <dbReference type="ARBA" id="ARBA00023204"/>
    </source>
</evidence>
<keyword evidence="9 13" id="KW-0234">DNA repair</keyword>
<reference evidence="16" key="1">
    <citation type="submission" date="2020-08" db="EMBL/GenBank/DDBJ databases">
        <title>Genome public.</title>
        <authorList>
            <person name="Liu C."/>
            <person name="Sun Q."/>
        </authorList>
    </citation>
    <scope>NUCLEOTIDE SEQUENCE</scope>
    <source>
        <strain evidence="16">NSJ-50</strain>
    </source>
</reference>
<evidence type="ECO:0000256" key="10">
    <source>
        <dbReference type="ARBA" id="ARBA00061104"/>
    </source>
</evidence>
<dbReference type="InterPro" id="IPR037235">
    <property type="entry name" value="TRCF-like_C_D7"/>
</dbReference>
<dbReference type="Pfam" id="PF17757">
    <property type="entry name" value="UvrB_inter"/>
    <property type="match status" value="1"/>
</dbReference>
<keyword evidence="3 13" id="KW-0547">Nucleotide-binding</keyword>
<dbReference type="Gene3D" id="3.90.1150.50">
    <property type="entry name" value="Transcription-repair-coupling factor, D7 domain"/>
    <property type="match status" value="1"/>
</dbReference>
<evidence type="ECO:0000256" key="4">
    <source>
        <dbReference type="ARBA" id="ARBA00022763"/>
    </source>
</evidence>
<evidence type="ECO:0000259" key="14">
    <source>
        <dbReference type="PROSITE" id="PS51192"/>
    </source>
</evidence>
<dbReference type="Pfam" id="PF00271">
    <property type="entry name" value="Helicase_C"/>
    <property type="match status" value="1"/>
</dbReference>
<gene>
    <name evidence="13 16" type="primary">mfd</name>
    <name evidence="16" type="ORF">H8706_02475</name>
</gene>
<evidence type="ECO:0000256" key="3">
    <source>
        <dbReference type="ARBA" id="ARBA00022741"/>
    </source>
</evidence>
<evidence type="ECO:0000256" key="7">
    <source>
        <dbReference type="ARBA" id="ARBA00022840"/>
    </source>
</evidence>
<dbReference type="SMART" id="SM01058">
    <property type="entry name" value="CarD_TRCF"/>
    <property type="match status" value="1"/>
</dbReference>
<keyword evidence="17" id="KW-1185">Reference proteome</keyword>
<dbReference type="Pfam" id="PF00270">
    <property type="entry name" value="DEAD"/>
    <property type="match status" value="1"/>
</dbReference>
<evidence type="ECO:0000256" key="1">
    <source>
        <dbReference type="ARBA" id="ARBA00004496"/>
    </source>
</evidence>
<dbReference type="Gene3D" id="3.30.2060.10">
    <property type="entry name" value="Penicillin-binding protein 1b domain"/>
    <property type="match status" value="1"/>
</dbReference>
<feature type="domain" description="Helicase C-terminal" evidence="15">
    <location>
        <begin position="798"/>
        <end position="956"/>
    </location>
</feature>